<keyword evidence="1" id="KW-0472">Membrane</keyword>
<reference evidence="2 3" key="1">
    <citation type="submission" date="2017-05" db="EMBL/GenBank/DDBJ databases">
        <authorList>
            <person name="Varghese N."/>
            <person name="Submissions S."/>
        </authorList>
    </citation>
    <scope>NUCLEOTIDE SEQUENCE [LARGE SCALE GENOMIC DNA]</scope>
    <source>
        <strain evidence="2 3">DSM 15949</strain>
    </source>
</reference>
<accession>A0ABY1NHK8</accession>
<dbReference type="EMBL" id="FXTT01000001">
    <property type="protein sequence ID" value="SMP09937.1"/>
    <property type="molecule type" value="Genomic_DNA"/>
</dbReference>
<feature type="transmembrane region" description="Helical" evidence="1">
    <location>
        <begin position="12"/>
        <end position="34"/>
    </location>
</feature>
<evidence type="ECO:0000256" key="1">
    <source>
        <dbReference type="SAM" id="Phobius"/>
    </source>
</evidence>
<protein>
    <recommendedName>
        <fullName evidence="4">DUF1206 domain-containing protein</fullName>
    </recommendedName>
</protein>
<gene>
    <name evidence="2" type="ORF">SAMN06265374_1155</name>
</gene>
<dbReference type="Proteomes" id="UP001157914">
    <property type="component" value="Unassembled WGS sequence"/>
</dbReference>
<dbReference type="RefSeq" id="WP_155190234.1">
    <property type="nucleotide sequence ID" value="NZ_BAAAEA010000001.1"/>
</dbReference>
<comment type="caution">
    <text evidence="2">The sequence shown here is derived from an EMBL/GenBank/DDBJ whole genome shotgun (WGS) entry which is preliminary data.</text>
</comment>
<evidence type="ECO:0008006" key="4">
    <source>
        <dbReference type="Google" id="ProtNLM"/>
    </source>
</evidence>
<feature type="transmembrane region" description="Helical" evidence="1">
    <location>
        <begin position="63"/>
        <end position="86"/>
    </location>
</feature>
<evidence type="ECO:0000313" key="2">
    <source>
        <dbReference type="EMBL" id="SMP09937.1"/>
    </source>
</evidence>
<evidence type="ECO:0000313" key="3">
    <source>
        <dbReference type="Proteomes" id="UP001157914"/>
    </source>
</evidence>
<proteinExistence type="predicted"/>
<keyword evidence="1" id="KW-1133">Transmembrane helix</keyword>
<name>A0ABY1NHK8_9HYPH</name>
<organism evidence="2 3">
    <name type="scientific">Roseibium denhamense</name>
    <dbReference type="NCBI Taxonomy" id="76305"/>
    <lineage>
        <taxon>Bacteria</taxon>
        <taxon>Pseudomonadati</taxon>
        <taxon>Pseudomonadota</taxon>
        <taxon>Alphaproteobacteria</taxon>
        <taxon>Hyphomicrobiales</taxon>
        <taxon>Stappiaceae</taxon>
        <taxon>Roseibium</taxon>
    </lineage>
</organism>
<keyword evidence="3" id="KW-1185">Reference proteome</keyword>
<keyword evidence="1" id="KW-0812">Transmembrane</keyword>
<sequence length="96" mass="10364">MSQHPKRPPVQTILIALVLTGAVTAAAYYTWIYANIGVRQIPRGQDAGPLLNEFGALLRDFRFFIGLLAVFLGLTILDRIFGFVAATARGSKGGSD</sequence>